<proteinExistence type="predicted"/>
<protein>
    <submittedName>
        <fullName evidence="2">Uncharacterized protein</fullName>
    </submittedName>
</protein>
<feature type="transmembrane region" description="Helical" evidence="1">
    <location>
        <begin position="91"/>
        <end position="112"/>
    </location>
</feature>
<feature type="transmembrane region" description="Helical" evidence="1">
    <location>
        <begin position="62"/>
        <end position="79"/>
    </location>
</feature>
<keyword evidence="1" id="KW-1133">Transmembrane helix</keyword>
<gene>
    <name evidence="2" type="ORF">EHT87_07330</name>
</gene>
<evidence type="ECO:0000313" key="2">
    <source>
        <dbReference type="EMBL" id="RRB18077.1"/>
    </source>
</evidence>
<feature type="transmembrane region" description="Helical" evidence="1">
    <location>
        <begin position="12"/>
        <end position="32"/>
    </location>
</feature>
<dbReference type="EMBL" id="RQJP01000001">
    <property type="protein sequence ID" value="RRB18077.1"/>
    <property type="molecule type" value="Genomic_DNA"/>
</dbReference>
<keyword evidence="1" id="KW-0812">Transmembrane</keyword>
<comment type="caution">
    <text evidence="2">The sequence shown here is derived from an EMBL/GenBank/DDBJ whole genome shotgun (WGS) entry which is preliminary data.</text>
</comment>
<accession>A0A3P1CXC9</accession>
<organism evidence="2 3">
    <name type="scientific">Larkinella knui</name>
    <dbReference type="NCBI Taxonomy" id="2025310"/>
    <lineage>
        <taxon>Bacteria</taxon>
        <taxon>Pseudomonadati</taxon>
        <taxon>Bacteroidota</taxon>
        <taxon>Cytophagia</taxon>
        <taxon>Cytophagales</taxon>
        <taxon>Spirosomataceae</taxon>
        <taxon>Larkinella</taxon>
    </lineage>
</organism>
<sequence>MTTNCTSPECILITLLLSGLLGLIGQGIRVIVGLKKLREEAAAENAPNPKAAFDDKFDVRQLWLSLFIGFIAGCLANLGRPKGEFTPEVQLAIIAAGYAGADFIEGAFNKLLPKK</sequence>
<dbReference type="Proteomes" id="UP000274271">
    <property type="component" value="Unassembled WGS sequence"/>
</dbReference>
<evidence type="ECO:0000256" key="1">
    <source>
        <dbReference type="SAM" id="Phobius"/>
    </source>
</evidence>
<name>A0A3P1CXC9_9BACT</name>
<dbReference type="OrthoDB" id="966038at2"/>
<keyword evidence="3" id="KW-1185">Reference proteome</keyword>
<reference evidence="2 3" key="1">
    <citation type="submission" date="2018-11" db="EMBL/GenBank/DDBJ databases">
        <authorList>
            <person name="Zhou Z."/>
            <person name="Wang G."/>
        </authorList>
    </citation>
    <scope>NUCLEOTIDE SEQUENCE [LARGE SCALE GENOMIC DNA]</scope>
    <source>
        <strain evidence="2 3">KCTC42998</strain>
    </source>
</reference>
<keyword evidence="1" id="KW-0472">Membrane</keyword>
<evidence type="ECO:0000313" key="3">
    <source>
        <dbReference type="Proteomes" id="UP000274271"/>
    </source>
</evidence>
<dbReference type="AlphaFoldDB" id="A0A3P1CXC9"/>
<dbReference type="RefSeq" id="WP_124905311.1">
    <property type="nucleotide sequence ID" value="NZ_RQJP01000001.1"/>
</dbReference>